<dbReference type="InterPro" id="IPR003718">
    <property type="entry name" value="OsmC/Ohr_fam"/>
</dbReference>
<keyword evidence="2" id="KW-1185">Reference proteome</keyword>
<dbReference type="InterPro" id="IPR015946">
    <property type="entry name" value="KH_dom-like_a/b"/>
</dbReference>
<organism evidence="1 2">
    <name type="scientific">Bdellovibrio bacteriovorus (strain ATCC 15356 / DSM 50701 / NCIMB 9529 / HD100)</name>
    <dbReference type="NCBI Taxonomy" id="264462"/>
    <lineage>
        <taxon>Bacteria</taxon>
        <taxon>Pseudomonadati</taxon>
        <taxon>Bdellovibrionota</taxon>
        <taxon>Bdellovibrionia</taxon>
        <taxon>Bdellovibrionales</taxon>
        <taxon>Pseudobdellovibrionaceae</taxon>
        <taxon>Bdellovibrio</taxon>
    </lineage>
</organism>
<name>Q6MPE6_BDEBA</name>
<dbReference type="STRING" id="264462.Bd0909"/>
<sequence length="144" mass="16313">MNKYPMFFKARAESSAGIQSLWDSQSMSVDSGVRMAIPAEFEGPGGGFSPEDLYVMALQNCFVATFKVFAEKSRLAYEKLRIESELTVDRDEHGRPWMARCFFNVHLEGAEQIENAKRILARASESCMILNSVKTEKVFEFHVS</sequence>
<protein>
    <submittedName>
        <fullName evidence="1">Putative redox protein</fullName>
    </submittedName>
</protein>
<dbReference type="eggNOG" id="COG1764">
    <property type="taxonomic scope" value="Bacteria"/>
</dbReference>
<dbReference type="GeneID" id="93011984"/>
<reference evidence="1 2" key="1">
    <citation type="journal article" date="2004" name="Science">
        <title>A predator unmasked: life cycle of Bdellovibrio bacteriovorus from a genomic perspective.</title>
        <authorList>
            <person name="Rendulic S."/>
            <person name="Jagtap P."/>
            <person name="Rosinus A."/>
            <person name="Eppinger M."/>
            <person name="Baar C."/>
            <person name="Lanz C."/>
            <person name="Keller H."/>
            <person name="Lambert C."/>
            <person name="Evans K.J."/>
            <person name="Goesmann A."/>
            <person name="Meyer F."/>
            <person name="Sockett R.E."/>
            <person name="Schuster S.C."/>
        </authorList>
    </citation>
    <scope>NUCLEOTIDE SEQUENCE [LARGE SCALE GENOMIC DNA]</scope>
    <source>
        <strain evidence="2">ATCC 15356 / DSM 50701 / NCIMB 9529 / HD100</strain>
    </source>
</reference>
<dbReference type="Gene3D" id="3.30.300.20">
    <property type="match status" value="1"/>
</dbReference>
<accession>Q6MPE6</accession>
<dbReference type="Pfam" id="PF02566">
    <property type="entry name" value="OsmC"/>
    <property type="match status" value="1"/>
</dbReference>
<dbReference type="KEGG" id="bba:Bd0909"/>
<evidence type="ECO:0000313" key="1">
    <source>
        <dbReference type="EMBL" id="CAE78852.1"/>
    </source>
</evidence>
<dbReference type="InterPro" id="IPR036102">
    <property type="entry name" value="OsmC/Ohrsf"/>
</dbReference>
<proteinExistence type="predicted"/>
<dbReference type="RefSeq" id="WP_011163454.1">
    <property type="nucleotide sequence ID" value="NC_005363.1"/>
</dbReference>
<dbReference type="Proteomes" id="UP000008080">
    <property type="component" value="Chromosome"/>
</dbReference>
<evidence type="ECO:0000313" key="2">
    <source>
        <dbReference type="Proteomes" id="UP000008080"/>
    </source>
</evidence>
<dbReference type="AlphaFoldDB" id="Q6MPE6"/>
<dbReference type="SUPFAM" id="SSF82784">
    <property type="entry name" value="OsmC-like"/>
    <property type="match status" value="1"/>
</dbReference>
<dbReference type="EMBL" id="BX842648">
    <property type="protein sequence ID" value="CAE78852.1"/>
    <property type="molecule type" value="Genomic_DNA"/>
</dbReference>
<dbReference type="HOGENOM" id="CLU_1792677_0_0_7"/>
<gene>
    <name evidence="1" type="ordered locus">Bd0909</name>
</gene>